<dbReference type="GO" id="GO:0051539">
    <property type="term" value="F:4 iron, 4 sulfur cluster binding"/>
    <property type="evidence" value="ECO:0007669"/>
    <property type="project" value="UniProtKB-KW"/>
</dbReference>
<keyword evidence="7" id="KW-0411">Iron-sulfur</keyword>
<gene>
    <name evidence="9" type="ORF">ENJ65_03015</name>
</gene>
<dbReference type="InterPro" id="IPR050123">
    <property type="entry name" value="Prok_molybdopt-oxidoreductase"/>
</dbReference>
<dbReference type="InterPro" id="IPR006657">
    <property type="entry name" value="MoPterin_dinucl-bd_dom"/>
</dbReference>
<dbReference type="GO" id="GO:1990204">
    <property type="term" value="C:oxidoreductase complex"/>
    <property type="evidence" value="ECO:0007669"/>
    <property type="project" value="UniProtKB-ARBA"/>
</dbReference>
<protein>
    <submittedName>
        <fullName evidence="9">Nitrate reductase</fullName>
    </submittedName>
</protein>
<dbReference type="SUPFAM" id="SSF50692">
    <property type="entry name" value="ADC-like"/>
    <property type="match status" value="1"/>
</dbReference>
<dbReference type="SMART" id="SM00926">
    <property type="entry name" value="Molybdop_Fe4S4"/>
    <property type="match status" value="1"/>
</dbReference>
<dbReference type="InterPro" id="IPR006656">
    <property type="entry name" value="Mopterin_OxRdtase"/>
</dbReference>
<dbReference type="InterPro" id="IPR027467">
    <property type="entry name" value="MopterinOxRdtase_cofactor_BS"/>
</dbReference>
<dbReference type="EMBL" id="DRNF01000190">
    <property type="protein sequence ID" value="HHJ80585.1"/>
    <property type="molecule type" value="Genomic_DNA"/>
</dbReference>
<dbReference type="Gene3D" id="2.40.40.20">
    <property type="match status" value="1"/>
</dbReference>
<keyword evidence="5" id="KW-0560">Oxidoreductase</keyword>
<evidence type="ECO:0000256" key="2">
    <source>
        <dbReference type="ARBA" id="ARBA00022485"/>
    </source>
</evidence>
<dbReference type="PANTHER" id="PTHR43105">
    <property type="entry name" value="RESPIRATORY NITRATE REDUCTASE"/>
    <property type="match status" value="1"/>
</dbReference>
<keyword evidence="4" id="KW-0479">Metal-binding</keyword>
<reference evidence="9" key="1">
    <citation type="journal article" date="2020" name="mSystems">
        <title>Genome- and Community-Level Interaction Insights into Carbon Utilization and Element Cycling Functions of Hydrothermarchaeota in Hydrothermal Sediment.</title>
        <authorList>
            <person name="Zhou Z."/>
            <person name="Liu Y."/>
            <person name="Xu W."/>
            <person name="Pan J."/>
            <person name="Luo Z.H."/>
            <person name="Li M."/>
        </authorList>
    </citation>
    <scope>NUCLEOTIDE SEQUENCE [LARGE SCALE GENOMIC DNA]</scope>
    <source>
        <strain evidence="9">HyVt-505</strain>
    </source>
</reference>
<evidence type="ECO:0000256" key="3">
    <source>
        <dbReference type="ARBA" id="ARBA00022505"/>
    </source>
</evidence>
<dbReference type="GO" id="GO:0045333">
    <property type="term" value="P:cellular respiration"/>
    <property type="evidence" value="ECO:0007669"/>
    <property type="project" value="UniProtKB-ARBA"/>
</dbReference>
<dbReference type="GO" id="GO:0046872">
    <property type="term" value="F:metal ion binding"/>
    <property type="evidence" value="ECO:0007669"/>
    <property type="project" value="UniProtKB-KW"/>
</dbReference>
<name>A0A832N556_9GAMM</name>
<evidence type="ECO:0000256" key="6">
    <source>
        <dbReference type="ARBA" id="ARBA00023004"/>
    </source>
</evidence>
<dbReference type="Pfam" id="PF04879">
    <property type="entry name" value="Molybdop_Fe4S4"/>
    <property type="match status" value="1"/>
</dbReference>
<comment type="cofactor">
    <cofactor evidence="1">
        <name>Mo-bis(molybdopterin guanine dinucleotide)</name>
        <dbReference type="ChEBI" id="CHEBI:60539"/>
    </cofactor>
</comment>
<feature type="domain" description="4Fe-4S Mo/W bis-MGD-type" evidence="8">
    <location>
        <begin position="2"/>
        <end position="57"/>
    </location>
</feature>
<dbReference type="GO" id="GO:0016491">
    <property type="term" value="F:oxidoreductase activity"/>
    <property type="evidence" value="ECO:0007669"/>
    <property type="project" value="UniProtKB-KW"/>
</dbReference>
<dbReference type="PANTHER" id="PTHR43105:SF9">
    <property type="entry name" value="NADPH-FE(3+) OXIDOREDUCTASE SUBUNIT ALPHA"/>
    <property type="match status" value="1"/>
</dbReference>
<dbReference type="PROSITE" id="PS00551">
    <property type="entry name" value="MOLYBDOPTERIN_PROK_1"/>
    <property type="match status" value="1"/>
</dbReference>
<dbReference type="GO" id="GO:0043546">
    <property type="term" value="F:molybdopterin cofactor binding"/>
    <property type="evidence" value="ECO:0007669"/>
    <property type="project" value="InterPro"/>
</dbReference>
<evidence type="ECO:0000313" key="9">
    <source>
        <dbReference type="EMBL" id="HHJ80585.1"/>
    </source>
</evidence>
<evidence type="ECO:0000256" key="1">
    <source>
        <dbReference type="ARBA" id="ARBA00001942"/>
    </source>
</evidence>
<dbReference type="Proteomes" id="UP000885832">
    <property type="component" value="Unassembled WGS sequence"/>
</dbReference>
<dbReference type="InterPro" id="IPR009010">
    <property type="entry name" value="Asp_de-COase-like_dom_sf"/>
</dbReference>
<dbReference type="Pfam" id="PF01568">
    <property type="entry name" value="Molydop_binding"/>
    <property type="match status" value="1"/>
</dbReference>
<evidence type="ECO:0000256" key="5">
    <source>
        <dbReference type="ARBA" id="ARBA00023002"/>
    </source>
</evidence>
<organism evidence="9">
    <name type="scientific">Candidatus Tenderia electrophaga</name>
    <dbReference type="NCBI Taxonomy" id="1748243"/>
    <lineage>
        <taxon>Bacteria</taxon>
        <taxon>Pseudomonadati</taxon>
        <taxon>Pseudomonadota</taxon>
        <taxon>Gammaproteobacteria</taxon>
        <taxon>Candidatus Tenderiales</taxon>
        <taxon>Candidatus Tenderiaceae</taxon>
        <taxon>Candidatus Tenderia</taxon>
    </lineage>
</organism>
<evidence type="ECO:0000256" key="7">
    <source>
        <dbReference type="ARBA" id="ARBA00023014"/>
    </source>
</evidence>
<dbReference type="AlphaFoldDB" id="A0A832N556"/>
<dbReference type="InterPro" id="IPR006963">
    <property type="entry name" value="Mopterin_OxRdtase_4Fe-4S_dom"/>
</dbReference>
<keyword evidence="3" id="KW-0500">Molybdenum</keyword>
<proteinExistence type="predicted"/>
<evidence type="ECO:0000259" key="8">
    <source>
        <dbReference type="PROSITE" id="PS51669"/>
    </source>
</evidence>
<dbReference type="GO" id="GO:0016020">
    <property type="term" value="C:membrane"/>
    <property type="evidence" value="ECO:0007669"/>
    <property type="project" value="TreeGrafter"/>
</dbReference>
<accession>A0A832N556</accession>
<dbReference type="SUPFAM" id="SSF53706">
    <property type="entry name" value="Formate dehydrogenase/DMSO reductase, domains 1-3"/>
    <property type="match status" value="1"/>
</dbReference>
<evidence type="ECO:0000256" key="4">
    <source>
        <dbReference type="ARBA" id="ARBA00022723"/>
    </source>
</evidence>
<dbReference type="CDD" id="cd02754">
    <property type="entry name" value="MopB_Nitrate-R-NapA-like"/>
    <property type="match status" value="1"/>
</dbReference>
<dbReference type="PROSITE" id="PS51669">
    <property type="entry name" value="4FE4S_MOW_BIS_MGD"/>
    <property type="match status" value="1"/>
</dbReference>
<keyword evidence="2" id="KW-0004">4Fe-4S</keyword>
<dbReference type="Gene3D" id="2.20.25.90">
    <property type="entry name" value="ADC-like domains"/>
    <property type="match status" value="1"/>
</dbReference>
<dbReference type="Pfam" id="PF00384">
    <property type="entry name" value="Molybdopterin"/>
    <property type="match status" value="1"/>
</dbReference>
<sequence>MTETTKTTCPYCGVGCGVLASVSDDGVEIAGDTQHPSNFGRLCSKGSALGQTVDLDQRLLYPEVDGQRSDWQTALGKVADGFSRIIKEHGPDSVAMYVSGQLLTEDYYVANKLMKGYIGSANIDTNSRLCMSSSVAGHKRAFGSDTVPCSYEDLERAKLIVLAGSNAAWCHPVLYQRIVQAKKDHSDLQVIVIDPRKTATCDIADMHLSLRPGTDSMLFNGLLAHLDEAGETNELFVTNYTEGHAEALAQAKASAPTVESVAEQCGLPLADVAEFFRLFARTERVITVYSQGVNQSSSGTDKVNAIINCHLLSGRIGRTGMGPFSFTGQPNAMGGREVGGLANMLAAHMDIENPAHRQLVQGFWQSPVIAEQQGLKAVDLFNAIDAGKVKAVWIMATNPVVSLPDADRVKAALQKCELVVVSDVMQETDTTMLADVLLPALAWGEKDGTVTNSERRISRQKAFLAAPGEAKADWWIVAEVAKQMGFADGFSYASAADVFREHAALSGHENQGKRDFDIAELSSVSNADYDGLKPIQWPVVDGKGTPRMFSDGRYFTASGKAQLLPIEPRPPQNSTTDDFPFTLNTGRVRDQWHTMTRTGKAALLSEHSPEPYVEMHPYDAKDADVKDGVLARVFSQWGEVIVRVRVSEDQQRG</sequence>
<keyword evidence="6" id="KW-0408">Iron</keyword>
<dbReference type="Gene3D" id="3.40.50.740">
    <property type="match status" value="1"/>
</dbReference>
<feature type="non-terminal residue" evidence="9">
    <location>
        <position position="653"/>
    </location>
</feature>
<comment type="caution">
    <text evidence="9">The sequence shown here is derived from an EMBL/GenBank/DDBJ whole genome shotgun (WGS) entry which is preliminary data.</text>
</comment>
<dbReference type="Gene3D" id="3.40.228.10">
    <property type="entry name" value="Dimethylsulfoxide Reductase, domain 2"/>
    <property type="match status" value="1"/>
</dbReference>